<evidence type="ECO:0000313" key="1">
    <source>
        <dbReference type="EMBL" id="TWT29629.1"/>
    </source>
</evidence>
<name>A0A5C5UV03_9BACT</name>
<protein>
    <submittedName>
        <fullName evidence="1">Uncharacterized protein</fullName>
    </submittedName>
</protein>
<sequence length="84" mass="9800">MSFNLVQTQFEEGRVTALDAIYKILLALTPERVDELRDIHGELSAKLRDYVRNYDPMLRSTAGNKPTEEHVELAKNWFDQQFSE</sequence>
<dbReference type="RefSeq" id="WP_146436541.1">
    <property type="nucleotide sequence ID" value="NZ_SJPF01000007.1"/>
</dbReference>
<accession>A0A5C5UV03</accession>
<reference evidence="1 2" key="1">
    <citation type="submission" date="2019-02" db="EMBL/GenBank/DDBJ databases">
        <title>Deep-cultivation of Planctomycetes and their phenomic and genomic characterization uncovers novel biology.</title>
        <authorList>
            <person name="Wiegand S."/>
            <person name="Jogler M."/>
            <person name="Boedeker C."/>
            <person name="Pinto D."/>
            <person name="Vollmers J."/>
            <person name="Rivas-Marin E."/>
            <person name="Kohn T."/>
            <person name="Peeters S.H."/>
            <person name="Heuer A."/>
            <person name="Rast P."/>
            <person name="Oberbeckmann S."/>
            <person name="Bunk B."/>
            <person name="Jeske O."/>
            <person name="Meyerdierks A."/>
            <person name="Storesund J.E."/>
            <person name="Kallscheuer N."/>
            <person name="Luecker S."/>
            <person name="Lage O.M."/>
            <person name="Pohl T."/>
            <person name="Merkel B.J."/>
            <person name="Hornburger P."/>
            <person name="Mueller R.-W."/>
            <person name="Bruemmer F."/>
            <person name="Labrenz M."/>
            <person name="Spormann A.M."/>
            <person name="Op Den Camp H."/>
            <person name="Overmann J."/>
            <person name="Amann R."/>
            <person name="Jetten M.S.M."/>
            <person name="Mascher T."/>
            <person name="Medema M.H."/>
            <person name="Devos D.P."/>
            <person name="Kaster A.-K."/>
            <person name="Ovreas L."/>
            <person name="Rohde M."/>
            <person name="Galperin M.Y."/>
            <person name="Jogler C."/>
        </authorList>
    </citation>
    <scope>NUCLEOTIDE SEQUENCE [LARGE SCALE GENOMIC DNA]</scope>
    <source>
        <strain evidence="1 2">Enr8</strain>
    </source>
</reference>
<dbReference type="EMBL" id="SJPF01000007">
    <property type="protein sequence ID" value="TWT29629.1"/>
    <property type="molecule type" value="Genomic_DNA"/>
</dbReference>
<organism evidence="1 2">
    <name type="scientific">Blastopirellula retiformator</name>
    <dbReference type="NCBI Taxonomy" id="2527970"/>
    <lineage>
        <taxon>Bacteria</taxon>
        <taxon>Pseudomonadati</taxon>
        <taxon>Planctomycetota</taxon>
        <taxon>Planctomycetia</taxon>
        <taxon>Pirellulales</taxon>
        <taxon>Pirellulaceae</taxon>
        <taxon>Blastopirellula</taxon>
    </lineage>
</organism>
<dbReference type="Proteomes" id="UP000318878">
    <property type="component" value="Unassembled WGS sequence"/>
</dbReference>
<gene>
    <name evidence="1" type="ORF">Enr8_48170</name>
</gene>
<dbReference type="AlphaFoldDB" id="A0A5C5UV03"/>
<comment type="caution">
    <text evidence="1">The sequence shown here is derived from an EMBL/GenBank/DDBJ whole genome shotgun (WGS) entry which is preliminary data.</text>
</comment>
<keyword evidence="2" id="KW-1185">Reference proteome</keyword>
<proteinExistence type="predicted"/>
<evidence type="ECO:0000313" key="2">
    <source>
        <dbReference type="Proteomes" id="UP000318878"/>
    </source>
</evidence>